<dbReference type="AlphaFoldDB" id="F4XZA7"/>
<dbReference type="HOGENOM" id="CLU_2143041_0_0_3"/>
<name>F4XZA7_9CYAN</name>
<accession>F4XZA7</accession>
<proteinExistence type="predicted"/>
<evidence type="ECO:0000313" key="1">
    <source>
        <dbReference type="EMBL" id="EGJ30077.1"/>
    </source>
</evidence>
<organism evidence="1 2">
    <name type="scientific">Moorena producens 3L</name>
    <dbReference type="NCBI Taxonomy" id="489825"/>
    <lineage>
        <taxon>Bacteria</taxon>
        <taxon>Bacillati</taxon>
        <taxon>Cyanobacteriota</taxon>
        <taxon>Cyanophyceae</taxon>
        <taxon>Coleofasciculales</taxon>
        <taxon>Coleofasciculaceae</taxon>
        <taxon>Moorena</taxon>
    </lineage>
</organism>
<dbReference type="EMBL" id="GL890961">
    <property type="protein sequence ID" value="EGJ30077.1"/>
    <property type="molecule type" value="Genomic_DNA"/>
</dbReference>
<evidence type="ECO:0000313" key="2">
    <source>
        <dbReference type="Proteomes" id="UP000003959"/>
    </source>
</evidence>
<reference evidence="2" key="1">
    <citation type="journal article" date="2011" name="Proc. Natl. Acad. Sci. U.S.A.">
        <title>Genomic insights into the physiology and ecology of the marine filamentous cyanobacterium Lyngbya majuscula.</title>
        <authorList>
            <person name="Jones A.C."/>
            <person name="Monroe E.A."/>
            <person name="Podell S."/>
            <person name="Hess W.R."/>
            <person name="Klages S."/>
            <person name="Esquenazi E."/>
            <person name="Niessen S."/>
            <person name="Hoover H."/>
            <person name="Rothmann M."/>
            <person name="Lasken R.S."/>
            <person name="Yates J.R.III."/>
            <person name="Reinhardt R."/>
            <person name="Kube M."/>
            <person name="Burkart M.D."/>
            <person name="Allen E.E."/>
            <person name="Dorrestein P.C."/>
            <person name="Gerwick W.H."/>
            <person name="Gerwick L."/>
        </authorList>
    </citation>
    <scope>NUCLEOTIDE SEQUENCE [LARGE SCALE GENOMIC DNA]</scope>
    <source>
        <strain evidence="2">3L</strain>
    </source>
</reference>
<sequence>MFKKRYKKVLKVFKVFKVNLFQSQGRYLEFLNSLLGFQVLLVYPTQRHAPFGIFTLCALGRNSNKPSSNLPIRINWVDEFRAVTIVDIVVRARSRPASALPIGAPPRPGNPA</sequence>
<protein>
    <submittedName>
        <fullName evidence="1">Uncharacterized protein</fullName>
    </submittedName>
</protein>
<gene>
    <name evidence="1" type="ORF">LYNGBM3L_56770</name>
</gene>
<dbReference type="Proteomes" id="UP000003959">
    <property type="component" value="Unassembled WGS sequence"/>
</dbReference>
<keyword evidence="2" id="KW-1185">Reference proteome</keyword>